<dbReference type="Pfam" id="PF16344">
    <property type="entry name" value="FecR_C"/>
    <property type="match status" value="1"/>
</dbReference>
<comment type="caution">
    <text evidence="4">The sequence shown here is derived from an EMBL/GenBank/DDBJ whole genome shotgun (WGS) entry which is preliminary data.</text>
</comment>
<feature type="domain" description="FecR protein" evidence="2">
    <location>
        <begin position="180"/>
        <end position="272"/>
    </location>
</feature>
<sequence length="395" mass="44682">MAPEIENILIKYLSRSANAEELSQLSDWLKIESNRKVFKDYVQTHYAISYSVKTPNTTETVKVLLHNIRENEPKVRKLNVVSVLKYAAVLVLFVAVGTGVYNQFYNNAIDPEEAIKDIVIGHERATLVLSDGSTVDLEMNKNTLIAQDDMAKIETTNEGLVYNVSESTEVLNTSPKINTLHVPVGGVYQIQLPDGTKVWLNSATSLEFPERFVGDQRAVKLQGEAYFKVTKSTKPFIVETESANITVLGTQFNVSAYKGDSYFSSTLVEGSIALQSDLKASKSNILEPGQRAVIQKFDASIDISKVDTEVYTAWKEGKFYFERESLEQILIKMSRWYNVDVFFETETLKHEYFTGVVYKNKSVDYLLNMISQTTKVNYKITKNKKNGKYEITITK</sequence>
<proteinExistence type="predicted"/>
<evidence type="ECO:0000256" key="1">
    <source>
        <dbReference type="SAM" id="Phobius"/>
    </source>
</evidence>
<organism evidence="4 5">
    <name type="scientific">Aestuariibaculum sediminum</name>
    <dbReference type="NCBI Taxonomy" id="2770637"/>
    <lineage>
        <taxon>Bacteria</taxon>
        <taxon>Pseudomonadati</taxon>
        <taxon>Bacteroidota</taxon>
        <taxon>Flavobacteriia</taxon>
        <taxon>Flavobacteriales</taxon>
        <taxon>Flavobacteriaceae</taxon>
    </lineage>
</organism>
<keyword evidence="1" id="KW-0812">Transmembrane</keyword>
<dbReference type="PANTHER" id="PTHR30273">
    <property type="entry name" value="PERIPLASMIC SIGNAL SENSOR AND SIGMA FACTOR ACTIVATOR FECR-RELATED"/>
    <property type="match status" value="1"/>
</dbReference>
<dbReference type="EMBL" id="JACVXB010000008">
    <property type="protein sequence ID" value="MBD0833447.1"/>
    <property type="molecule type" value="Genomic_DNA"/>
</dbReference>
<protein>
    <submittedName>
        <fullName evidence="4">FecR domain-containing protein</fullName>
    </submittedName>
</protein>
<name>A0A8J6U9P0_9FLAO</name>
<dbReference type="RefSeq" id="WP_188231225.1">
    <property type="nucleotide sequence ID" value="NZ_JACVXB010000008.1"/>
</dbReference>
<keyword evidence="5" id="KW-1185">Reference proteome</keyword>
<evidence type="ECO:0000259" key="3">
    <source>
        <dbReference type="Pfam" id="PF16344"/>
    </source>
</evidence>
<keyword evidence="1" id="KW-1133">Transmembrane helix</keyword>
<dbReference type="AlphaFoldDB" id="A0A8J6U9P0"/>
<evidence type="ECO:0000313" key="4">
    <source>
        <dbReference type="EMBL" id="MBD0833447.1"/>
    </source>
</evidence>
<dbReference type="Gene3D" id="3.55.50.30">
    <property type="match status" value="1"/>
</dbReference>
<dbReference type="Gene3D" id="2.60.120.1440">
    <property type="match status" value="1"/>
</dbReference>
<feature type="domain" description="Protein FecR C-terminal" evidence="3">
    <location>
        <begin position="318"/>
        <end position="384"/>
    </location>
</feature>
<feature type="transmembrane region" description="Helical" evidence="1">
    <location>
        <begin position="83"/>
        <end position="101"/>
    </location>
</feature>
<dbReference type="Pfam" id="PF04773">
    <property type="entry name" value="FecR"/>
    <property type="match status" value="1"/>
</dbReference>
<dbReference type="InterPro" id="IPR012373">
    <property type="entry name" value="Ferrdict_sens_TM"/>
</dbReference>
<dbReference type="InterPro" id="IPR006860">
    <property type="entry name" value="FecR"/>
</dbReference>
<dbReference type="GO" id="GO:0016989">
    <property type="term" value="F:sigma factor antagonist activity"/>
    <property type="evidence" value="ECO:0007669"/>
    <property type="project" value="TreeGrafter"/>
</dbReference>
<gene>
    <name evidence="4" type="ORF">ICJ83_15030</name>
</gene>
<evidence type="ECO:0000259" key="2">
    <source>
        <dbReference type="Pfam" id="PF04773"/>
    </source>
</evidence>
<dbReference type="PANTHER" id="PTHR30273:SF2">
    <property type="entry name" value="PROTEIN FECR"/>
    <property type="match status" value="1"/>
</dbReference>
<dbReference type="FunFam" id="2.60.120.1440:FF:000001">
    <property type="entry name" value="Putative anti-sigma factor"/>
    <property type="match status" value="1"/>
</dbReference>
<keyword evidence="1" id="KW-0472">Membrane</keyword>
<accession>A0A8J6U9P0</accession>
<reference evidence="4 5" key="1">
    <citation type="submission" date="2020-09" db="EMBL/GenBank/DDBJ databases">
        <title>TT11 complete genome.</title>
        <authorList>
            <person name="Wu Z."/>
        </authorList>
    </citation>
    <scope>NUCLEOTIDE SEQUENCE [LARGE SCALE GENOMIC DNA]</scope>
    <source>
        <strain evidence="4 5">TT11</strain>
    </source>
</reference>
<dbReference type="InterPro" id="IPR032508">
    <property type="entry name" value="FecR_C"/>
</dbReference>
<evidence type="ECO:0000313" key="5">
    <source>
        <dbReference type="Proteomes" id="UP000600588"/>
    </source>
</evidence>
<dbReference type="Proteomes" id="UP000600588">
    <property type="component" value="Unassembled WGS sequence"/>
</dbReference>